<name>A0A7J6VJM2_THATH</name>
<organism evidence="5 6">
    <name type="scientific">Thalictrum thalictroides</name>
    <name type="common">Rue-anemone</name>
    <name type="synonym">Anemone thalictroides</name>
    <dbReference type="NCBI Taxonomy" id="46969"/>
    <lineage>
        <taxon>Eukaryota</taxon>
        <taxon>Viridiplantae</taxon>
        <taxon>Streptophyta</taxon>
        <taxon>Embryophyta</taxon>
        <taxon>Tracheophyta</taxon>
        <taxon>Spermatophyta</taxon>
        <taxon>Magnoliopsida</taxon>
        <taxon>Ranunculales</taxon>
        <taxon>Ranunculaceae</taxon>
        <taxon>Thalictroideae</taxon>
        <taxon>Thalictrum</taxon>
    </lineage>
</organism>
<comment type="caution">
    <text evidence="5">The sequence shown here is derived from an EMBL/GenBank/DDBJ whole genome shotgun (WGS) entry which is preliminary data.</text>
</comment>
<feature type="compositionally biased region" description="Basic and acidic residues" evidence="3">
    <location>
        <begin position="169"/>
        <end position="178"/>
    </location>
</feature>
<dbReference type="Pfam" id="PF06584">
    <property type="entry name" value="DIRP"/>
    <property type="match status" value="1"/>
</dbReference>
<evidence type="ECO:0000313" key="6">
    <source>
        <dbReference type="Proteomes" id="UP000554482"/>
    </source>
</evidence>
<dbReference type="InterPro" id="IPR010561">
    <property type="entry name" value="LIN-9/ALY1"/>
</dbReference>
<dbReference type="EMBL" id="JABWDY010032029">
    <property type="protein sequence ID" value="KAF5184492.1"/>
    <property type="molecule type" value="Genomic_DNA"/>
</dbReference>
<feature type="compositionally biased region" description="Basic and acidic residues" evidence="3">
    <location>
        <begin position="208"/>
        <end position="221"/>
    </location>
</feature>
<feature type="compositionally biased region" description="Basic and acidic residues" evidence="3">
    <location>
        <begin position="296"/>
        <end position="332"/>
    </location>
</feature>
<feature type="domain" description="DIRP" evidence="4">
    <location>
        <begin position="532"/>
        <end position="633"/>
    </location>
</feature>
<feature type="compositionally biased region" description="Basic residues" evidence="3">
    <location>
        <begin position="62"/>
        <end position="80"/>
    </location>
</feature>
<evidence type="ECO:0000256" key="3">
    <source>
        <dbReference type="SAM" id="MobiDB-lite"/>
    </source>
</evidence>
<dbReference type="OrthoDB" id="2339771at2759"/>
<dbReference type="AlphaFoldDB" id="A0A7J6VJM2"/>
<dbReference type="PANTHER" id="PTHR21689:SF2">
    <property type="entry name" value="PROTEIN LIN-9 HOMOLOG"/>
    <property type="match status" value="1"/>
</dbReference>
<dbReference type="GO" id="GO:0003677">
    <property type="term" value="F:DNA binding"/>
    <property type="evidence" value="ECO:0007669"/>
    <property type="project" value="TreeGrafter"/>
</dbReference>
<feature type="compositionally biased region" description="Polar residues" evidence="3">
    <location>
        <begin position="48"/>
        <end position="57"/>
    </location>
</feature>
<feature type="region of interest" description="Disordered" evidence="3">
    <location>
        <begin position="284"/>
        <end position="332"/>
    </location>
</feature>
<reference evidence="5 6" key="1">
    <citation type="submission" date="2020-06" db="EMBL/GenBank/DDBJ databases">
        <title>Transcriptomic and genomic resources for Thalictrum thalictroides and T. hernandezii: Facilitating candidate gene discovery in an emerging model plant lineage.</title>
        <authorList>
            <person name="Arias T."/>
            <person name="Riano-Pachon D.M."/>
            <person name="Di Stilio V.S."/>
        </authorList>
    </citation>
    <scope>NUCLEOTIDE SEQUENCE [LARGE SCALE GENOMIC DNA]</scope>
    <source>
        <strain evidence="6">cv. WT478/WT964</strain>
        <tissue evidence="5">Leaves</tissue>
    </source>
</reference>
<comment type="subcellular location">
    <subcellularLocation>
        <location evidence="1">Nucleus</location>
    </subcellularLocation>
</comment>
<keyword evidence="6" id="KW-1185">Reference proteome</keyword>
<dbReference type="InterPro" id="IPR033471">
    <property type="entry name" value="DIRP"/>
</dbReference>
<feature type="compositionally biased region" description="Basic residues" evidence="3">
    <location>
        <begin position="197"/>
        <end position="207"/>
    </location>
</feature>
<feature type="compositionally biased region" description="Basic residues" evidence="3">
    <location>
        <begin position="22"/>
        <end position="31"/>
    </location>
</feature>
<dbReference type="Proteomes" id="UP000554482">
    <property type="component" value="Unassembled WGS sequence"/>
</dbReference>
<protein>
    <submittedName>
        <fullName evidence="5">Always early</fullName>
    </submittedName>
</protein>
<feature type="compositionally biased region" description="Basic and acidic residues" evidence="3">
    <location>
        <begin position="390"/>
        <end position="412"/>
    </location>
</feature>
<dbReference type="GO" id="GO:0005654">
    <property type="term" value="C:nucleoplasm"/>
    <property type="evidence" value="ECO:0007669"/>
    <property type="project" value="TreeGrafter"/>
</dbReference>
<feature type="compositionally biased region" description="Polar residues" evidence="3">
    <location>
        <begin position="284"/>
        <end position="295"/>
    </location>
</feature>
<evidence type="ECO:0000313" key="5">
    <source>
        <dbReference type="EMBL" id="KAF5184492.1"/>
    </source>
</evidence>
<dbReference type="PANTHER" id="PTHR21689">
    <property type="entry name" value="LIN-9"/>
    <property type="match status" value="1"/>
</dbReference>
<keyword evidence="2" id="KW-0539">Nucleus</keyword>
<dbReference type="GO" id="GO:0006357">
    <property type="term" value="P:regulation of transcription by RNA polymerase II"/>
    <property type="evidence" value="ECO:0007669"/>
    <property type="project" value="TreeGrafter"/>
</dbReference>
<feature type="region of interest" description="Disordered" evidence="3">
    <location>
        <begin position="383"/>
        <end position="415"/>
    </location>
</feature>
<gene>
    <name evidence="5" type="ORF">FRX31_025923</name>
</gene>
<sequence>MLNEEGSESDRESNDEPGISRKPQKRARGKFRSSVSKGLDEPVPDLLRSQSTPSNYGCLSLLKKKRSGGSRPRAVGKRTPRFPVSYSYDKYDGQKFVSPNKQVRKSDVDADDDEVAVLVLAEALQRGGSPQVSQTPNKRTELMRPSFVRNGERMQGTDEDGFEGSLGSREAENGDFARDSSYMMDTEGVGTIEVQQKGKRSRGKKSKFKDADNDPFDDVREACSGTEEGISVKENVEDEVTDTILARPSPRGSRRRSRQLFFGDESSALDALCTLADLSMKLAPTSTVESESSVQFKEEKVKSDRIEKSSRHDAMSANDRRGKAKVSGDKEKGHQIVAGVDASPHKKSKKETGLSALSEANKHPVQSIMKVRKRKRKLLGAKVQTPKAEANSESKMTESHKAEVPAEEEKKSMSKTKRIVQIANAPIQKQVRSVRPPERSSSNANLLRIGTNSAVSAVQVSSANQVNLPTKLRSRRKKSLIRKELKSPENIGNDRSNKFSHALHNKALDLKEKLSSCLSSQMLRRWCAFEWFYSAIDYPWFAKREFVEYLNHVGLGHVPRLTRVEWGVIRSSLGKPRRLSKQFLHEEKEKLEQYRESVRTHYTELRAGIREGLPTDLAQPLSVGQRVIACHPKTRELHDGSVLTVDRNKCRVQFDRPELGVEFVMDIDCMPLNPLDNMPEALRRQNFAGDKLHENVSEPKVNGRSKDWKVGGYVKAALSENQENADGTSHISSPTYSMNTLLKHAKGDTINSISQAKAAACEIANAQKATYTQPCTLAQIQAREADIRALSELTRALDKKEALVLELRHMNDEVLEKQKDGDNALKDSELFKKQYATVLIQLKEANDQVSSALLYLRQRNTYQGNSPPPWVKPVANLNGPAGSLSSLEQAAFHPQESGSRVHEILETSRLKAQTMVDAAVQAMSSLKDGEDSFARVGEALDSADSGTSAVRSCASSDQGVGGLANHEATHACTLDSLMTNNANGPKPTSTTEQNEVQIPSELMSSCVATLLMIQSCTERQYPPAEVAQILDSAVTSLQPFCSQNLPIYREIQMCMGLGISRIFSLKDGIEEFSTMVSEADPVVANEVANLFPDFPEKMTQQRWKNFRAWVNSEMGEPICSICRPWCEEIRQIHLVCRECRGEDAILVDFDSNMEDEASDADSD</sequence>
<proteinExistence type="predicted"/>
<dbReference type="SMART" id="SM01135">
    <property type="entry name" value="DIRP"/>
    <property type="match status" value="1"/>
</dbReference>
<dbReference type="GO" id="GO:0006351">
    <property type="term" value="P:DNA-templated transcription"/>
    <property type="evidence" value="ECO:0007669"/>
    <property type="project" value="InterPro"/>
</dbReference>
<dbReference type="GO" id="GO:0051726">
    <property type="term" value="P:regulation of cell cycle"/>
    <property type="evidence" value="ECO:0007669"/>
    <property type="project" value="TreeGrafter"/>
</dbReference>
<accession>A0A7J6VJM2</accession>
<feature type="region of interest" description="Disordered" evidence="3">
    <location>
        <begin position="150"/>
        <end position="236"/>
    </location>
</feature>
<feature type="region of interest" description="Disordered" evidence="3">
    <location>
        <begin position="1"/>
        <end position="86"/>
    </location>
</feature>
<evidence type="ECO:0000256" key="2">
    <source>
        <dbReference type="ARBA" id="ARBA00023242"/>
    </source>
</evidence>
<evidence type="ECO:0000256" key="1">
    <source>
        <dbReference type="ARBA" id="ARBA00004123"/>
    </source>
</evidence>
<evidence type="ECO:0000259" key="4">
    <source>
        <dbReference type="SMART" id="SM01135"/>
    </source>
</evidence>
<dbReference type="GO" id="GO:0017053">
    <property type="term" value="C:transcription repressor complex"/>
    <property type="evidence" value="ECO:0007669"/>
    <property type="project" value="InterPro"/>
</dbReference>